<dbReference type="PANTHER" id="PTHR10201:SF272">
    <property type="entry name" value="METALLOENDOPROTEINASE 5-MMP"/>
    <property type="match status" value="1"/>
</dbReference>
<evidence type="ECO:0000256" key="2">
    <source>
        <dbReference type="ARBA" id="ARBA00022670"/>
    </source>
</evidence>
<evidence type="ECO:0000256" key="3">
    <source>
        <dbReference type="ARBA" id="ARBA00022723"/>
    </source>
</evidence>
<dbReference type="AlphaFoldDB" id="A0A426YGR4"/>
<dbReference type="CDD" id="cd04278">
    <property type="entry name" value="ZnMc_MMP"/>
    <property type="match status" value="1"/>
</dbReference>
<feature type="binding site" evidence="11">
    <location>
        <position position="213"/>
    </location>
    <ligand>
        <name>Zn(2+)</name>
        <dbReference type="ChEBI" id="CHEBI:29105"/>
        <label>1</label>
    </ligand>
</feature>
<sequence length="361" mass="38697">MSNSHLSLLFLVAAAAALFSSSVSAFPFDFPPVPTENPWLPFRNLSGCRFGEHRPGLGDLKQYLNQFGYLPAAPNFTNSFDDNLEAAIKTYQRNFGLNVTGELDDATLEQLIVPRCGMPDIINGTSTMNSSFVRGRNLYAYFPGTPTWPSDKTELKYAITATSAVSIDLSVLKTVFARAFGRWSAATTLTFSETDSPSDADITIGFYNGSHGDGEPFDGVLGTLAHAFSPTDGRFHLDAAETWVAEGDVTQADSDVAVDLESVAVHEIGHLLGLGHTSVTEAIMYPTIKTRTRKVDLANDDVEGIQNLYGSNPNFTGVAPSSTGSSSPEINDGGLGSMARSSWRRELGSALAVVAVAFLVF</sequence>
<evidence type="ECO:0000313" key="16">
    <source>
        <dbReference type="Proteomes" id="UP000287651"/>
    </source>
</evidence>
<dbReference type="Gene3D" id="3.40.390.10">
    <property type="entry name" value="Collagenase (Catalytic Domain)"/>
    <property type="match status" value="1"/>
</dbReference>
<keyword evidence="2" id="KW-0645">Protease</keyword>
<feature type="signal peptide" evidence="13">
    <location>
        <begin position="1"/>
        <end position="25"/>
    </location>
</feature>
<feature type="binding site" evidence="11">
    <location>
        <position position="201"/>
    </location>
    <ligand>
        <name>Ca(2+)</name>
        <dbReference type="ChEBI" id="CHEBI:29108"/>
        <label>2</label>
    </ligand>
</feature>
<keyword evidence="5" id="KW-0378">Hydrolase</keyword>
<feature type="chain" id="PRO_5019398395" description="Peptidase metallopeptidase domain-containing protein" evidence="13">
    <location>
        <begin position="26"/>
        <end position="361"/>
    </location>
</feature>
<dbReference type="SUPFAM" id="SSF47090">
    <property type="entry name" value="PGBD-like"/>
    <property type="match status" value="1"/>
</dbReference>
<dbReference type="PROSITE" id="PS00546">
    <property type="entry name" value="CYSTEINE_SWITCH"/>
    <property type="match status" value="1"/>
</dbReference>
<feature type="compositionally biased region" description="Polar residues" evidence="12">
    <location>
        <begin position="316"/>
        <end position="329"/>
    </location>
</feature>
<evidence type="ECO:0000256" key="13">
    <source>
        <dbReference type="SAM" id="SignalP"/>
    </source>
</evidence>
<dbReference type="Pfam" id="PF01471">
    <property type="entry name" value="PG_binding_1"/>
    <property type="match status" value="1"/>
</dbReference>
<keyword evidence="4 13" id="KW-0732">Signal</keyword>
<protein>
    <recommendedName>
        <fullName evidence="14">Peptidase metallopeptidase domain-containing protein</fullName>
    </recommendedName>
</protein>
<comment type="cofactor">
    <cofactor evidence="11">
        <name>Zn(2+)</name>
        <dbReference type="ChEBI" id="CHEBI:29105"/>
    </cofactor>
    <text evidence="11">Binds 2 Zn(2+) ions per subunit.</text>
</comment>
<keyword evidence="3 11" id="KW-0479">Metal-binding</keyword>
<evidence type="ECO:0000256" key="9">
    <source>
        <dbReference type="ARBA" id="ARBA00023180"/>
    </source>
</evidence>
<feature type="binding site" evidence="11">
    <location>
        <position position="241"/>
    </location>
    <ligand>
        <name>Ca(2+)</name>
        <dbReference type="ChEBI" id="CHEBI:29108"/>
        <label>3</label>
    </ligand>
</feature>
<dbReference type="InterPro" id="IPR002477">
    <property type="entry name" value="Peptidoglycan-bd-like"/>
</dbReference>
<keyword evidence="9" id="KW-0325">Glycoprotein</keyword>
<dbReference type="Pfam" id="PF00413">
    <property type="entry name" value="Peptidase_M10"/>
    <property type="match status" value="1"/>
</dbReference>
<dbReference type="InterPro" id="IPR006026">
    <property type="entry name" value="Peptidase_Metallo"/>
</dbReference>
<feature type="binding site" evidence="11">
    <location>
        <position position="266"/>
    </location>
    <ligand>
        <name>Zn(2+)</name>
        <dbReference type="ChEBI" id="CHEBI:29105"/>
        <label>2</label>
        <note>catalytic</note>
    </ligand>
</feature>
<feature type="binding site" evidence="11">
    <location>
        <position position="218"/>
    </location>
    <ligand>
        <name>Ca(2+)</name>
        <dbReference type="ChEBI" id="CHEBI:29108"/>
        <label>3</label>
    </ligand>
</feature>
<dbReference type="SUPFAM" id="SSF55486">
    <property type="entry name" value="Metalloproteases ('zincins'), catalytic domain"/>
    <property type="match status" value="1"/>
</dbReference>
<dbReference type="PANTHER" id="PTHR10201">
    <property type="entry name" value="MATRIX METALLOPROTEINASE"/>
    <property type="match status" value="1"/>
</dbReference>
<dbReference type="EMBL" id="AMZH03012536">
    <property type="protein sequence ID" value="RRT50850.1"/>
    <property type="molecule type" value="Genomic_DNA"/>
</dbReference>
<dbReference type="GO" id="GO:0031012">
    <property type="term" value="C:extracellular matrix"/>
    <property type="evidence" value="ECO:0007669"/>
    <property type="project" value="InterPro"/>
</dbReference>
<proteinExistence type="inferred from homology"/>
<accession>A0A426YGR4</accession>
<comment type="caution">
    <text evidence="15">The sequence shown here is derived from an EMBL/GenBank/DDBJ whole genome shotgun (WGS) entry which is preliminary data.</text>
</comment>
<evidence type="ECO:0000313" key="15">
    <source>
        <dbReference type="EMBL" id="RRT50850.1"/>
    </source>
</evidence>
<evidence type="ECO:0000256" key="6">
    <source>
        <dbReference type="ARBA" id="ARBA00022833"/>
    </source>
</evidence>
<feature type="binding site" evidence="11">
    <location>
        <position position="226"/>
    </location>
    <ligand>
        <name>Zn(2+)</name>
        <dbReference type="ChEBI" id="CHEBI:29105"/>
        <label>1</label>
    </ligand>
</feature>
<dbReference type="Proteomes" id="UP000287651">
    <property type="component" value="Unassembled WGS sequence"/>
</dbReference>
<dbReference type="GO" id="GO:0030574">
    <property type="term" value="P:collagen catabolic process"/>
    <property type="evidence" value="ECO:0007669"/>
    <property type="project" value="TreeGrafter"/>
</dbReference>
<keyword evidence="11" id="KW-0106">Calcium</keyword>
<dbReference type="InterPro" id="IPR021158">
    <property type="entry name" value="Pept_M10A_Zn_BS"/>
</dbReference>
<comment type="similarity">
    <text evidence="1">Belongs to the peptidase M10A family. Matrix metalloproteinases (MMPs) subfamily.</text>
</comment>
<dbReference type="InterPro" id="IPR024079">
    <property type="entry name" value="MetalloPept_cat_dom_sf"/>
</dbReference>
<evidence type="ECO:0000256" key="12">
    <source>
        <dbReference type="SAM" id="MobiDB-lite"/>
    </source>
</evidence>
<dbReference type="FunFam" id="3.40.390.10:FF:000018">
    <property type="entry name" value="Metalloendoproteinase 1"/>
    <property type="match status" value="1"/>
</dbReference>
<dbReference type="InterPro" id="IPR033739">
    <property type="entry name" value="M10A_MMP"/>
</dbReference>
<dbReference type="GO" id="GO:0008270">
    <property type="term" value="F:zinc ion binding"/>
    <property type="evidence" value="ECO:0007669"/>
    <property type="project" value="InterPro"/>
</dbReference>
<feature type="binding site" description="in inhibited form" evidence="11">
    <location>
        <position position="116"/>
    </location>
    <ligand>
        <name>Zn(2+)</name>
        <dbReference type="ChEBI" id="CHEBI:29105"/>
        <label>2</label>
        <note>catalytic</note>
    </ligand>
</feature>
<evidence type="ECO:0000256" key="10">
    <source>
        <dbReference type="PIRSR" id="PIRSR621190-1"/>
    </source>
</evidence>
<evidence type="ECO:0000256" key="8">
    <source>
        <dbReference type="ARBA" id="ARBA00023145"/>
    </source>
</evidence>
<keyword evidence="8" id="KW-0865">Zymogen</keyword>
<feature type="binding site" evidence="11">
    <location>
        <position position="241"/>
    </location>
    <ligand>
        <name>Ca(2+)</name>
        <dbReference type="ChEBI" id="CHEBI:29108"/>
        <label>1</label>
    </ligand>
</feature>
<dbReference type="GO" id="GO:0004222">
    <property type="term" value="F:metalloendopeptidase activity"/>
    <property type="evidence" value="ECO:0007669"/>
    <property type="project" value="InterPro"/>
</dbReference>
<keyword evidence="7" id="KW-0482">Metalloprotease</keyword>
<feature type="binding site" evidence="11">
    <location>
        <position position="219"/>
    </location>
    <ligand>
        <name>Ca(2+)</name>
        <dbReference type="ChEBI" id="CHEBI:29108"/>
        <label>3</label>
    </ligand>
</feature>
<keyword evidence="6 11" id="KW-0862">Zinc</keyword>
<dbReference type="SMART" id="SM00235">
    <property type="entry name" value="ZnMc"/>
    <property type="match status" value="1"/>
</dbReference>
<feature type="binding site" evidence="11">
    <location>
        <position position="211"/>
    </location>
    <ligand>
        <name>Zn(2+)</name>
        <dbReference type="ChEBI" id="CHEBI:29105"/>
        <label>1</label>
    </ligand>
</feature>
<evidence type="ECO:0000256" key="7">
    <source>
        <dbReference type="ARBA" id="ARBA00023049"/>
    </source>
</evidence>
<dbReference type="InterPro" id="IPR001818">
    <property type="entry name" value="Pept_M10_metallopeptidase"/>
</dbReference>
<dbReference type="InterPro" id="IPR021190">
    <property type="entry name" value="Pept_M10A"/>
</dbReference>
<feature type="active site" evidence="10">
    <location>
        <position position="267"/>
    </location>
</feature>
<feature type="binding site" evidence="11">
    <location>
        <position position="238"/>
    </location>
    <ligand>
        <name>Ca(2+)</name>
        <dbReference type="ChEBI" id="CHEBI:29108"/>
        <label>3</label>
    </ligand>
</feature>
<evidence type="ECO:0000256" key="5">
    <source>
        <dbReference type="ARBA" id="ARBA00022801"/>
    </source>
</evidence>
<evidence type="ECO:0000256" key="4">
    <source>
        <dbReference type="ARBA" id="ARBA00022729"/>
    </source>
</evidence>
<evidence type="ECO:0000259" key="14">
    <source>
        <dbReference type="SMART" id="SM00235"/>
    </source>
</evidence>
<comment type="cofactor">
    <cofactor evidence="11">
        <name>Ca(2+)</name>
        <dbReference type="ChEBI" id="CHEBI:29108"/>
    </cofactor>
    <text evidence="11">Can bind about 5 Ca(2+) ions per subunit.</text>
</comment>
<feature type="binding site" evidence="11">
    <location>
        <position position="276"/>
    </location>
    <ligand>
        <name>Zn(2+)</name>
        <dbReference type="ChEBI" id="CHEBI:29105"/>
        <label>2</label>
        <note>catalytic</note>
    </ligand>
</feature>
<feature type="region of interest" description="Disordered" evidence="12">
    <location>
        <begin position="316"/>
        <end position="335"/>
    </location>
</feature>
<gene>
    <name evidence="15" type="ORF">B296_00044237</name>
</gene>
<dbReference type="GO" id="GO:0006508">
    <property type="term" value="P:proteolysis"/>
    <property type="evidence" value="ECO:0007669"/>
    <property type="project" value="UniProtKB-KW"/>
</dbReference>
<dbReference type="PRINTS" id="PR00138">
    <property type="entry name" value="MATRIXIN"/>
</dbReference>
<dbReference type="InterPro" id="IPR036365">
    <property type="entry name" value="PGBD-like_sf"/>
</dbReference>
<feature type="binding site" evidence="11">
    <location>
        <position position="236"/>
    </location>
    <ligand>
        <name>Zn(2+)</name>
        <dbReference type="ChEBI" id="CHEBI:29105"/>
        <label>1</label>
    </ligand>
</feature>
<organism evidence="15 16">
    <name type="scientific">Ensete ventricosum</name>
    <name type="common">Abyssinian banana</name>
    <name type="synonym">Musa ensete</name>
    <dbReference type="NCBI Taxonomy" id="4639"/>
    <lineage>
        <taxon>Eukaryota</taxon>
        <taxon>Viridiplantae</taxon>
        <taxon>Streptophyta</taxon>
        <taxon>Embryophyta</taxon>
        <taxon>Tracheophyta</taxon>
        <taxon>Spermatophyta</taxon>
        <taxon>Magnoliopsida</taxon>
        <taxon>Liliopsida</taxon>
        <taxon>Zingiberales</taxon>
        <taxon>Musaceae</taxon>
        <taxon>Ensete</taxon>
    </lineage>
</organism>
<feature type="binding site" evidence="11">
    <location>
        <position position="284"/>
    </location>
    <ligand>
        <name>Zn(2+)</name>
        <dbReference type="ChEBI" id="CHEBI:29105"/>
        <label>2</label>
        <note>catalytic</note>
    </ligand>
</feature>
<feature type="domain" description="Peptidase metallopeptidase" evidence="14">
    <location>
        <begin position="144"/>
        <end position="311"/>
    </location>
</feature>
<reference evidence="15 16" key="1">
    <citation type="journal article" date="2014" name="Agronomy (Basel)">
        <title>A Draft Genome Sequence for Ensete ventricosum, the Drought-Tolerant Tree Against Hunger.</title>
        <authorList>
            <person name="Harrison J."/>
            <person name="Moore K.A."/>
            <person name="Paszkiewicz K."/>
            <person name="Jones T."/>
            <person name="Grant M."/>
            <person name="Ambacheew D."/>
            <person name="Muzemil S."/>
            <person name="Studholme D.J."/>
        </authorList>
    </citation>
    <scope>NUCLEOTIDE SEQUENCE [LARGE SCALE GENOMIC DNA]</scope>
</reference>
<evidence type="ECO:0000256" key="1">
    <source>
        <dbReference type="ARBA" id="ARBA00009614"/>
    </source>
</evidence>
<feature type="binding site" evidence="11">
    <location>
        <position position="270"/>
    </location>
    <ligand>
        <name>Zn(2+)</name>
        <dbReference type="ChEBI" id="CHEBI:29105"/>
        <label>2</label>
        <note>catalytic</note>
    </ligand>
</feature>
<evidence type="ECO:0000256" key="11">
    <source>
        <dbReference type="PIRSR" id="PIRSR621190-2"/>
    </source>
</evidence>
<name>A0A426YGR4_ENSVE</name>
<dbReference type="GO" id="GO:0030198">
    <property type="term" value="P:extracellular matrix organization"/>
    <property type="evidence" value="ECO:0007669"/>
    <property type="project" value="TreeGrafter"/>
</dbReference>